<name>A0ACC2W679_9TREE</name>
<sequence length="619" mass="66293">MATAITHQGITPSASSSRLPVSSGKKPMVRAGGSSVVVPSGIPISRSRILSTSPRSPSTSSFTAASPSSQHNGSHREFRPMGNATTHDSQPTATLSATEAQSKPVYDSRDRHLAVSGLRSVSRSVSERSIDRQSVDSVQLALKLGGSSDIDDADSDRQSSRGLRFIQDELPPFVTNGNGSASLQFSEAPITSAKTTPRSTAGVASDIREIDLTELPDDPLPSDLNSSTSAKVAPIAFPGRSGDATTHLHTPIRQTSSNRNPTQFPPRSDPAISKSSSMTIDARNKPVGTSSIRWNKPCLDILYVEQRSLPIGSLHGASDCGIQTCQRGLGEYGHTDARSGLGIYANADPSVAAGAEDELVTEWTPDGRPVKVAKVGEKFATRNGGLGDSARTEIAEKKELLGDVVQARPPYIAPPPSSPSPEPDHDNPVLADILQDYEHPETTISQNTTWPSMTSATNPELQIAQSLQQRDDYRDALSIEAPHQTQLDTLPSSTAIPRLHTNEFTETDRRVQGSVDPERPPATKMLDEAPVHIQSQHPYTRRAISSQHEVRSEPSPMSALGLQPSAPTAFKGQHNSPSDGRDVEMQSVGRNDKPVPPSRSRTKQKSKEEHGGGCRCNIM</sequence>
<keyword evidence="2" id="KW-1185">Reference proteome</keyword>
<evidence type="ECO:0000313" key="1">
    <source>
        <dbReference type="EMBL" id="KAJ9106908.1"/>
    </source>
</evidence>
<dbReference type="Proteomes" id="UP001230649">
    <property type="component" value="Unassembled WGS sequence"/>
</dbReference>
<protein>
    <submittedName>
        <fullName evidence="1">Uncharacterized protein</fullName>
    </submittedName>
</protein>
<comment type="caution">
    <text evidence="1">The sequence shown here is derived from an EMBL/GenBank/DDBJ whole genome shotgun (WGS) entry which is preliminary data.</text>
</comment>
<proteinExistence type="predicted"/>
<evidence type="ECO:0000313" key="2">
    <source>
        <dbReference type="Proteomes" id="UP001230649"/>
    </source>
</evidence>
<accession>A0ACC2W679</accession>
<gene>
    <name evidence="1" type="ORF">QFC20_003916</name>
</gene>
<organism evidence="1 2">
    <name type="scientific">Naganishia adeliensis</name>
    <dbReference type="NCBI Taxonomy" id="92952"/>
    <lineage>
        <taxon>Eukaryota</taxon>
        <taxon>Fungi</taxon>
        <taxon>Dikarya</taxon>
        <taxon>Basidiomycota</taxon>
        <taxon>Agaricomycotina</taxon>
        <taxon>Tremellomycetes</taxon>
        <taxon>Filobasidiales</taxon>
        <taxon>Filobasidiaceae</taxon>
        <taxon>Naganishia</taxon>
    </lineage>
</organism>
<dbReference type="EMBL" id="JASBWS010000040">
    <property type="protein sequence ID" value="KAJ9106908.1"/>
    <property type="molecule type" value="Genomic_DNA"/>
</dbReference>
<reference evidence="1" key="1">
    <citation type="submission" date="2023-04" db="EMBL/GenBank/DDBJ databases">
        <title>Draft Genome sequencing of Naganishia species isolated from polar environments using Oxford Nanopore Technology.</title>
        <authorList>
            <person name="Leo P."/>
            <person name="Venkateswaran K."/>
        </authorList>
    </citation>
    <scope>NUCLEOTIDE SEQUENCE</scope>
    <source>
        <strain evidence="1">MNA-CCFEE 5262</strain>
    </source>
</reference>